<dbReference type="AlphaFoldDB" id="A0A2K8YYP8"/>
<evidence type="ECO:0000313" key="2">
    <source>
        <dbReference type="Proteomes" id="UP000232883"/>
    </source>
</evidence>
<accession>A0A2K8YYP8</accession>
<dbReference type="Proteomes" id="UP000232883">
    <property type="component" value="Chromosome"/>
</dbReference>
<name>A0A2K8YYP8_9BACT</name>
<dbReference type="EMBL" id="CP025096">
    <property type="protein sequence ID" value="AUD02745.1"/>
    <property type="molecule type" value="Genomic_DNA"/>
</dbReference>
<reference evidence="1 2" key="1">
    <citation type="submission" date="2017-11" db="EMBL/GenBank/DDBJ databases">
        <title>Taxonomic description and genome sequences of Spirosoma HA7 sp. nov., isolated from pollen microhabitat of Corylus avellana.</title>
        <authorList>
            <person name="Ambika Manirajan B."/>
            <person name="Suarez C."/>
            <person name="Ratering S."/>
            <person name="Geissler-Plaum R."/>
            <person name="Cardinale M."/>
            <person name="Sylvia S."/>
        </authorList>
    </citation>
    <scope>NUCLEOTIDE SEQUENCE [LARGE SCALE GENOMIC DNA]</scope>
    <source>
        <strain evidence="1 2">HA7</strain>
    </source>
</reference>
<dbReference type="RefSeq" id="WP_100988461.1">
    <property type="nucleotide sequence ID" value="NZ_CP025096.1"/>
</dbReference>
<organism evidence="1 2">
    <name type="scientific">Spirosoma pollinicola</name>
    <dbReference type="NCBI Taxonomy" id="2057025"/>
    <lineage>
        <taxon>Bacteria</taxon>
        <taxon>Pseudomonadati</taxon>
        <taxon>Bacteroidota</taxon>
        <taxon>Cytophagia</taxon>
        <taxon>Cytophagales</taxon>
        <taxon>Cytophagaceae</taxon>
        <taxon>Spirosoma</taxon>
    </lineage>
</organism>
<evidence type="ECO:0000313" key="1">
    <source>
        <dbReference type="EMBL" id="AUD02745.1"/>
    </source>
</evidence>
<sequence length="95" mass="10875">MNTIALLIASLSTLVWYIIDSRKKLTKSPGFSEKKFTYTVNFINAKSDKYTYDDVENEKSAGHSKSPVGRLYYSIPGQTYRGFIWKGRILKTGIR</sequence>
<proteinExistence type="predicted"/>
<dbReference type="KEGG" id="spir:CWM47_13420"/>
<gene>
    <name evidence="1" type="ORF">CWM47_13420</name>
</gene>
<keyword evidence="2" id="KW-1185">Reference proteome</keyword>
<dbReference type="OrthoDB" id="9965951at2"/>
<protein>
    <submittedName>
        <fullName evidence="1">Uncharacterized protein</fullName>
    </submittedName>
</protein>